<name>A0ABQ5QNQ4_9ACTN</name>
<dbReference type="Proteomes" id="UP001144280">
    <property type="component" value="Unassembled WGS sequence"/>
</dbReference>
<reference evidence="1" key="1">
    <citation type="submission" date="2022-12" db="EMBL/GenBank/DDBJ databases">
        <title>New Phytohabitans aurantiacus sp. RD004123 nov., an actinomycete isolated from soil.</title>
        <authorList>
            <person name="Triningsih D.W."/>
            <person name="Harunari E."/>
            <person name="Igarashi Y."/>
        </authorList>
    </citation>
    <scope>NUCLEOTIDE SEQUENCE</scope>
    <source>
        <strain evidence="1">RD004123</strain>
    </source>
</reference>
<dbReference type="RefSeq" id="WP_281891765.1">
    <property type="nucleotide sequence ID" value="NZ_BSDI01000001.1"/>
</dbReference>
<organism evidence="1 2">
    <name type="scientific">Phytohabitans aurantiacus</name>
    <dbReference type="NCBI Taxonomy" id="3016789"/>
    <lineage>
        <taxon>Bacteria</taxon>
        <taxon>Bacillati</taxon>
        <taxon>Actinomycetota</taxon>
        <taxon>Actinomycetes</taxon>
        <taxon>Micromonosporales</taxon>
        <taxon>Micromonosporaceae</taxon>
    </lineage>
</organism>
<dbReference type="EMBL" id="BSDI01000001">
    <property type="protein sequence ID" value="GLH94920.1"/>
    <property type="molecule type" value="Genomic_DNA"/>
</dbReference>
<proteinExistence type="predicted"/>
<sequence>MAELYPTKTRRALLDAIANAQVLTDITAPALDVILLFPNAPTEWQTRQTVTARVRELEAAGWVEEDDAGVEWRTTDAGEAARTGPAGPPGGYGPQQLQDELGLHVFQFDRALAAGLIPPRDAARGWSAATVAALTARAGEIRAAVGSVPDVGAVRAAELLSERFGVDVHTGAVLELSNMDLLPCVGTYKDHPLYCGRTLETFNDRSALDKAIERGRLHTADRVAAYFRVRRSDVDHLIRAGWLKPTTYVLGPWQRRRDRPEVALYRQADLDVLAEHPAIDWDAVRATPAGRPSQLARLTARQ</sequence>
<evidence type="ECO:0000313" key="1">
    <source>
        <dbReference type="EMBL" id="GLH94920.1"/>
    </source>
</evidence>
<protein>
    <submittedName>
        <fullName evidence="1">Uncharacterized protein</fullName>
    </submittedName>
</protein>
<accession>A0ABQ5QNQ4</accession>
<gene>
    <name evidence="1" type="ORF">Pa4123_01920</name>
</gene>
<evidence type="ECO:0000313" key="2">
    <source>
        <dbReference type="Proteomes" id="UP001144280"/>
    </source>
</evidence>
<comment type="caution">
    <text evidence="1">The sequence shown here is derived from an EMBL/GenBank/DDBJ whole genome shotgun (WGS) entry which is preliminary data.</text>
</comment>
<keyword evidence="2" id="KW-1185">Reference proteome</keyword>